<dbReference type="PROSITE" id="PS00280">
    <property type="entry name" value="BPTI_KUNITZ_1"/>
    <property type="match status" value="1"/>
</dbReference>
<dbReference type="Gene3D" id="2.10.25.10">
    <property type="entry name" value="Laminin"/>
    <property type="match status" value="14"/>
</dbReference>
<proteinExistence type="inferred from homology"/>
<dbReference type="CDD" id="cd00109">
    <property type="entry name" value="Kunitz-type"/>
    <property type="match status" value="1"/>
</dbReference>
<evidence type="ECO:0000256" key="1">
    <source>
        <dbReference type="ARBA" id="ARBA00007611"/>
    </source>
</evidence>
<dbReference type="FunFam" id="2.10.25.10:FF:000055">
    <property type="entry name" value="alpha-tectorin isoform X1"/>
    <property type="match status" value="1"/>
</dbReference>
<feature type="region of interest" description="Disordered" evidence="4">
    <location>
        <begin position="975"/>
        <end position="1025"/>
    </location>
</feature>
<organism evidence="6 7">
    <name type="scientific">Caerostris extrusa</name>
    <name type="common">Bark spider</name>
    <name type="synonym">Caerostris bankana</name>
    <dbReference type="NCBI Taxonomy" id="172846"/>
    <lineage>
        <taxon>Eukaryota</taxon>
        <taxon>Metazoa</taxon>
        <taxon>Ecdysozoa</taxon>
        <taxon>Arthropoda</taxon>
        <taxon>Chelicerata</taxon>
        <taxon>Arachnida</taxon>
        <taxon>Araneae</taxon>
        <taxon>Araneomorphae</taxon>
        <taxon>Entelegynae</taxon>
        <taxon>Araneoidea</taxon>
        <taxon>Araneidae</taxon>
        <taxon>Caerostris</taxon>
    </lineage>
</organism>
<keyword evidence="3" id="KW-1015">Disulfide bond</keyword>
<feature type="domain" description="BPTI/Kunitz inhibitor" evidence="5">
    <location>
        <begin position="67"/>
        <end position="117"/>
    </location>
</feature>
<evidence type="ECO:0000313" key="6">
    <source>
        <dbReference type="EMBL" id="GIY03101.1"/>
    </source>
</evidence>
<feature type="compositionally biased region" description="Acidic residues" evidence="4">
    <location>
        <begin position="781"/>
        <end position="794"/>
    </location>
</feature>
<evidence type="ECO:0000256" key="4">
    <source>
        <dbReference type="SAM" id="MobiDB-lite"/>
    </source>
</evidence>
<comment type="caution">
    <text evidence="6">The sequence shown here is derived from an EMBL/GenBank/DDBJ whole genome shotgun (WGS) entry which is preliminary data.</text>
</comment>
<dbReference type="InterPro" id="IPR002223">
    <property type="entry name" value="Kunitz_BPTI"/>
</dbReference>
<dbReference type="CDD" id="cd19941">
    <property type="entry name" value="TIL"/>
    <property type="match status" value="14"/>
</dbReference>
<dbReference type="SUPFAM" id="SSF57362">
    <property type="entry name" value="BPTI-like"/>
    <property type="match status" value="1"/>
</dbReference>
<evidence type="ECO:0000256" key="2">
    <source>
        <dbReference type="ARBA" id="ARBA00022690"/>
    </source>
</evidence>
<keyword evidence="7" id="KW-1185">Reference proteome</keyword>
<evidence type="ECO:0000256" key="3">
    <source>
        <dbReference type="ARBA" id="ARBA00023157"/>
    </source>
</evidence>
<dbReference type="GO" id="GO:0004867">
    <property type="term" value="F:serine-type endopeptidase inhibitor activity"/>
    <property type="evidence" value="ECO:0007669"/>
    <property type="project" value="InterPro"/>
</dbReference>
<dbReference type="InterPro" id="IPR036084">
    <property type="entry name" value="Ser_inhib-like_sf"/>
</dbReference>
<dbReference type="InterPro" id="IPR002919">
    <property type="entry name" value="TIL_dom"/>
</dbReference>
<dbReference type="PANTHER" id="PTHR23259:SF70">
    <property type="entry name" value="ACCESSORY GLAND PROTEIN ACP62F-RELATED"/>
    <property type="match status" value="1"/>
</dbReference>
<dbReference type="SUPFAM" id="SSF57567">
    <property type="entry name" value="Serine protease inhibitors"/>
    <property type="match status" value="14"/>
</dbReference>
<dbReference type="PANTHER" id="PTHR23259">
    <property type="entry name" value="RIDDLE"/>
    <property type="match status" value="1"/>
</dbReference>
<evidence type="ECO:0000313" key="7">
    <source>
        <dbReference type="Proteomes" id="UP001054945"/>
    </source>
</evidence>
<dbReference type="PRINTS" id="PR00759">
    <property type="entry name" value="BASICPTASE"/>
</dbReference>
<evidence type="ECO:0000259" key="5">
    <source>
        <dbReference type="PROSITE" id="PS50279"/>
    </source>
</evidence>
<protein>
    <submittedName>
        <fullName evidence="6">Zonadhesin</fullName>
    </submittedName>
</protein>
<gene>
    <name evidence="6" type="primary">X975_17196</name>
    <name evidence="6" type="ORF">CEXT_538131</name>
</gene>
<name>A0AAV4Q4R9_CAEEX</name>
<dbReference type="PROSITE" id="PS50279">
    <property type="entry name" value="BPTI_KUNITZ_2"/>
    <property type="match status" value="1"/>
</dbReference>
<feature type="region of interest" description="Disordered" evidence="4">
    <location>
        <begin position="827"/>
        <end position="853"/>
    </location>
</feature>
<accession>A0AAV4Q4R9</accession>
<sequence length="1112" mass="120938">MTCGKNEVYNECGSACPATCSNLGKPQICTMQCVPGCYCERGMVRDDRGECVDVQECRRNPNPSPACQQEKVVGRCRAGHRRYYFDQETGQCEMFLYGGCGGNQNNFKTKEMCEATCTTKPTTPSCDDDEQYYECVPNCRNTCATYNRTNAACPFICMPGCFCKEGMVKNEDGECVPTSECDTSTETCGKNEEYNECGSACPDTCSNLGKPQFCTMQCVPGCNCKRGMVRNDKGECVDPQECQQKPTTPPCEDDEQYYECVPNCRNTCATYNRTDGACPFICMPGCFCKEGMVKNEDGECVTTSECDAESEEECDEDEEYYKDCTPQCSATCEAYNNPGCQAPTALPPAECGPDEQYYECTPSCKNNCKTYNNPGVRCACGPPGCFCKEGLVKREDGKCVPPNQCDDTGNSSEECGDDEEYYDCAPSCGGTCETYNNTATILCLPCGPGCWCSKGLVKRKDGRCVPPQECNVQPTNECPGVNEEVVPCAKPKFCNTCGIRGNCKLRSCEKGCDCKPGYYRDDNGTCIPESQCPGSTKQCPGVNEEMVPCAKPKSCNTCGIRGNCKLKKCDQGCDCKPGYYRDDNGTCIPESQCPGSTKLCPGVNEEVVPCAKPKSCNTCGIRGNCKLKKCDEGCDCKPGYYRDDNGTCIPESQCPRSKKLPCPENQTYYDCMPSCKRTCMTYNSTVACSTTECLKGCFCKGDHLVMSKNGECIPPEECPVSCPLNQMYYECMPKCQNRCQPPDVCTADCRSGCFCKEGLLMRDDGRCVRKEVCDQSICGPDEECDSGESEEESIEVITRESETSSITYSTSGSTKRFAFMPHILQTTTTTTESKTSGEEPGENPKPTSGGGAACGKNEEHKDCGSGCVPTCSDAGIPLICDLHPLQCFPGCYCVEGMVRNDQGECVSPQECNQKTCGKNEEYKECGSACAPTCSNPGNPLICILPCVSGCFCIDGMVKNDQGECVNPQECNQNGEREEESNEVITIESETSSNTYSTSGSTKEITTITTESKTSDEEPGQIPIPKSGGGVANSTYYYPNTLSFHRDMRKNEEYKECGSACAPTCSNPGNPLICILPCVSGCFCIGGMVKNDQGECVSPQECNQSEKCFHIQT</sequence>
<dbReference type="InterPro" id="IPR051368">
    <property type="entry name" value="SerProtInhib-TIL_Domain"/>
</dbReference>
<keyword evidence="2" id="KW-0646">Protease inhibitor</keyword>
<feature type="region of interest" description="Disordered" evidence="4">
    <location>
        <begin position="781"/>
        <end position="810"/>
    </location>
</feature>
<dbReference type="Pfam" id="PF01826">
    <property type="entry name" value="TIL"/>
    <property type="match status" value="11"/>
</dbReference>
<dbReference type="EMBL" id="BPLR01005538">
    <property type="protein sequence ID" value="GIY03101.1"/>
    <property type="molecule type" value="Genomic_DNA"/>
</dbReference>
<feature type="compositionally biased region" description="Low complexity" evidence="4">
    <location>
        <begin position="982"/>
        <end position="1011"/>
    </location>
</feature>
<dbReference type="InterPro" id="IPR020901">
    <property type="entry name" value="Prtase_inh_Kunz-CS"/>
</dbReference>
<reference evidence="6 7" key="1">
    <citation type="submission" date="2021-06" db="EMBL/GenBank/DDBJ databases">
        <title>Caerostris extrusa draft genome.</title>
        <authorList>
            <person name="Kono N."/>
            <person name="Arakawa K."/>
        </authorList>
    </citation>
    <scope>NUCLEOTIDE SEQUENCE [LARGE SCALE GENOMIC DNA]</scope>
</reference>
<dbReference type="AlphaFoldDB" id="A0AAV4Q4R9"/>
<dbReference type="Gene3D" id="4.10.410.10">
    <property type="entry name" value="Pancreatic trypsin inhibitor Kunitz domain"/>
    <property type="match status" value="1"/>
</dbReference>
<dbReference type="InterPro" id="IPR036880">
    <property type="entry name" value="Kunitz_BPTI_sf"/>
</dbReference>
<dbReference type="Proteomes" id="UP001054945">
    <property type="component" value="Unassembled WGS sequence"/>
</dbReference>
<comment type="similarity">
    <text evidence="1">Belongs to the serine protease inhibitor-like (TIL domain-containing) family.</text>
</comment>
<dbReference type="SMART" id="SM00131">
    <property type="entry name" value="KU"/>
    <property type="match status" value="1"/>
</dbReference>